<evidence type="ECO:0000256" key="1">
    <source>
        <dbReference type="SAM" id="SignalP"/>
    </source>
</evidence>
<evidence type="ECO:0008006" key="4">
    <source>
        <dbReference type="Google" id="ProtNLM"/>
    </source>
</evidence>
<evidence type="ECO:0000313" key="2">
    <source>
        <dbReference type="EMBL" id="RNF35000.1"/>
    </source>
</evidence>
<feature type="signal peptide" evidence="1">
    <location>
        <begin position="1"/>
        <end position="19"/>
    </location>
</feature>
<gene>
    <name evidence="2" type="ORF">A7A09_008440</name>
</gene>
<dbReference type="EMBL" id="PXNQ02000004">
    <property type="protein sequence ID" value="RNF35000.1"/>
    <property type="molecule type" value="Genomic_DNA"/>
</dbReference>
<protein>
    <recommendedName>
        <fullName evidence="4">Lipoprotein</fullName>
    </recommendedName>
</protein>
<organism evidence="2 3">
    <name type="scientific">Paracoccus methylarcula</name>
    <dbReference type="NCBI Taxonomy" id="72022"/>
    <lineage>
        <taxon>Bacteria</taxon>
        <taxon>Pseudomonadati</taxon>
        <taxon>Pseudomonadota</taxon>
        <taxon>Alphaproteobacteria</taxon>
        <taxon>Rhodobacterales</taxon>
        <taxon>Paracoccaceae</taxon>
        <taxon>Paracoccus</taxon>
    </lineage>
</organism>
<sequence length="89" mass="9531">MRLLLPILFLAQLSACVEAESPAILHTRQEAACTAVIAAHIQRPASEVASRWLSEAGGVAQVEARDGSRRHICNLDSSARVLGYSHPNA</sequence>
<keyword evidence="1" id="KW-0732">Signal</keyword>
<accession>A0A3R7LIC8</accession>
<evidence type="ECO:0000313" key="3">
    <source>
        <dbReference type="Proteomes" id="UP000238137"/>
    </source>
</evidence>
<dbReference type="Proteomes" id="UP000238137">
    <property type="component" value="Unassembled WGS sequence"/>
</dbReference>
<dbReference type="RefSeq" id="WP_106690976.1">
    <property type="nucleotide sequence ID" value="NZ_PXNQ02000004.1"/>
</dbReference>
<proteinExistence type="predicted"/>
<dbReference type="OrthoDB" id="7777502at2"/>
<name>A0A3R7LIC8_9RHOB</name>
<dbReference type="AlphaFoldDB" id="A0A3R7LIC8"/>
<keyword evidence="3" id="KW-1185">Reference proteome</keyword>
<comment type="caution">
    <text evidence="2">The sequence shown here is derived from an EMBL/GenBank/DDBJ whole genome shotgun (WGS) entry which is preliminary data.</text>
</comment>
<feature type="chain" id="PRO_5018762271" description="Lipoprotein" evidence="1">
    <location>
        <begin position="20"/>
        <end position="89"/>
    </location>
</feature>
<reference evidence="2" key="1">
    <citation type="submission" date="2018-05" db="EMBL/GenBank/DDBJ databases">
        <title>Reclassification of Methylarcula marina and Methylarcula terricola as Paracoccus methylarcula sp.nov., comb.nov. and Paracoccus terricola comb.nov.</title>
        <authorList>
            <person name="Shmareva M.N."/>
            <person name="Doronina N.V."/>
            <person name="Vasilenko O.V."/>
            <person name="Tarlachkov S.V."/>
            <person name="Trotsenko Y.A."/>
        </authorList>
    </citation>
    <scope>NUCLEOTIDE SEQUENCE [LARGE SCALE GENOMIC DNA]</scope>
    <source>
        <strain evidence="2">VKM B-2159</strain>
    </source>
</reference>